<evidence type="ECO:0000313" key="1">
    <source>
        <dbReference type="EMBL" id="CDH23580.1"/>
    </source>
</evidence>
<gene>
    <name evidence="1" type="ORF">XBKB1_1880006</name>
</gene>
<dbReference type="HOGENOM" id="CLU_2060578_0_0_6"/>
<dbReference type="EMBL" id="CBSZ010000099">
    <property type="protein sequence ID" value="CDH23580.1"/>
    <property type="molecule type" value="Genomic_DNA"/>
</dbReference>
<comment type="caution">
    <text evidence="1">The sequence shown here is derived from an EMBL/GenBank/DDBJ whole genome shotgun (WGS) entry which is preliminary data.</text>
</comment>
<accession>A0A077PGY8</accession>
<dbReference type="AlphaFoldDB" id="A0A077PGY8"/>
<reference evidence="1" key="1">
    <citation type="submission" date="2013-07" db="EMBL/GenBank/DDBJ databases">
        <title>Sub-species coevolution in mutualistic symbiosis.</title>
        <authorList>
            <person name="Murfin K."/>
            <person name="Klassen J."/>
            <person name="Lee M."/>
            <person name="Forst S."/>
            <person name="Stock P."/>
            <person name="Goodrich-Blair H."/>
        </authorList>
    </citation>
    <scope>NUCLEOTIDE SEQUENCE [LARGE SCALE GENOMIC DNA]</scope>
    <source>
        <strain evidence="1">Kraussei Becker Underwood</strain>
    </source>
</reference>
<protein>
    <submittedName>
        <fullName evidence="1">Uncharacterized protein</fullName>
    </submittedName>
</protein>
<proteinExistence type="predicted"/>
<sequence>MISLTLLMMMPKCRYLFKQKSLYLLTGKRLKLRTIIKILEVLPSCGRSYTREIFSIISWCFMKSNESGDDVNIIPLARVPRGRKTIEQLLSLIDRDEIRSFNEELCDELNDPPQGAELI</sequence>
<dbReference type="Proteomes" id="UP000028493">
    <property type="component" value="Unassembled WGS sequence"/>
</dbReference>
<name>A0A077PGY8_XENBV</name>
<organism evidence="1">
    <name type="scientific">Xenorhabdus bovienii str. kraussei Becker Underwood</name>
    <dbReference type="NCBI Taxonomy" id="1398204"/>
    <lineage>
        <taxon>Bacteria</taxon>
        <taxon>Pseudomonadati</taxon>
        <taxon>Pseudomonadota</taxon>
        <taxon>Gammaproteobacteria</taxon>
        <taxon>Enterobacterales</taxon>
        <taxon>Morganellaceae</taxon>
        <taxon>Xenorhabdus</taxon>
    </lineage>
</organism>